<comment type="caution">
    <text evidence="2">The sequence shown here is derived from an EMBL/GenBank/DDBJ whole genome shotgun (WGS) entry which is preliminary data.</text>
</comment>
<sequence length="176" mass="20160" precursor="true">MSHFLAITFLFLPPILGMMNCVTACGDDPPFKITTKRDDDKAEVTVEQNKAVISVRSPFGISQAVIERRSNKWPTTMMLRLHLKGLENLKVTSGKVTLEASVLSQDGKVRLWRDGKENLPLDVKQPLWMEIRMVDKDGEPTKTIPLKEGYFEMKLPKALLEDNPKSIRLNWIDFYR</sequence>
<proteinExistence type="predicted"/>
<evidence type="ECO:0000256" key="1">
    <source>
        <dbReference type="SAM" id="SignalP"/>
    </source>
</evidence>
<organism evidence="2 3">
    <name type="scientific">Novipirellula herctigrandis</name>
    <dbReference type="NCBI Taxonomy" id="2527986"/>
    <lineage>
        <taxon>Bacteria</taxon>
        <taxon>Pseudomonadati</taxon>
        <taxon>Planctomycetota</taxon>
        <taxon>Planctomycetia</taxon>
        <taxon>Pirellulales</taxon>
        <taxon>Pirellulaceae</taxon>
        <taxon>Novipirellula</taxon>
    </lineage>
</organism>
<accession>A0A5C5ZEF2</accession>
<dbReference type="RefSeq" id="WP_146402832.1">
    <property type="nucleotide sequence ID" value="NZ_SJPJ01000001.1"/>
</dbReference>
<protein>
    <submittedName>
        <fullName evidence="2">Uncharacterized protein</fullName>
    </submittedName>
</protein>
<dbReference type="OrthoDB" id="282802at2"/>
<keyword evidence="1" id="KW-0732">Signal</keyword>
<feature type="signal peptide" evidence="1">
    <location>
        <begin position="1"/>
        <end position="24"/>
    </location>
</feature>
<dbReference type="EMBL" id="SJPJ01000001">
    <property type="protein sequence ID" value="TWT84913.1"/>
    <property type="molecule type" value="Genomic_DNA"/>
</dbReference>
<evidence type="ECO:0000313" key="2">
    <source>
        <dbReference type="EMBL" id="TWT84913.1"/>
    </source>
</evidence>
<feature type="chain" id="PRO_5022924889" evidence="1">
    <location>
        <begin position="25"/>
        <end position="176"/>
    </location>
</feature>
<dbReference type="AlphaFoldDB" id="A0A5C5ZEF2"/>
<keyword evidence="3" id="KW-1185">Reference proteome</keyword>
<dbReference type="Proteomes" id="UP000315010">
    <property type="component" value="Unassembled WGS sequence"/>
</dbReference>
<evidence type="ECO:0000313" key="3">
    <source>
        <dbReference type="Proteomes" id="UP000315010"/>
    </source>
</evidence>
<gene>
    <name evidence="2" type="ORF">CA13_63940</name>
</gene>
<reference evidence="2 3" key="1">
    <citation type="submission" date="2019-02" db="EMBL/GenBank/DDBJ databases">
        <title>Deep-cultivation of Planctomycetes and their phenomic and genomic characterization uncovers novel biology.</title>
        <authorList>
            <person name="Wiegand S."/>
            <person name="Jogler M."/>
            <person name="Boedeker C."/>
            <person name="Pinto D."/>
            <person name="Vollmers J."/>
            <person name="Rivas-Marin E."/>
            <person name="Kohn T."/>
            <person name="Peeters S.H."/>
            <person name="Heuer A."/>
            <person name="Rast P."/>
            <person name="Oberbeckmann S."/>
            <person name="Bunk B."/>
            <person name="Jeske O."/>
            <person name="Meyerdierks A."/>
            <person name="Storesund J.E."/>
            <person name="Kallscheuer N."/>
            <person name="Luecker S."/>
            <person name="Lage O.M."/>
            <person name="Pohl T."/>
            <person name="Merkel B.J."/>
            <person name="Hornburger P."/>
            <person name="Mueller R.-W."/>
            <person name="Bruemmer F."/>
            <person name="Labrenz M."/>
            <person name="Spormann A.M."/>
            <person name="Op Den Camp H."/>
            <person name="Overmann J."/>
            <person name="Amann R."/>
            <person name="Jetten M.S.M."/>
            <person name="Mascher T."/>
            <person name="Medema M.H."/>
            <person name="Devos D.P."/>
            <person name="Kaster A.-K."/>
            <person name="Ovreas L."/>
            <person name="Rohde M."/>
            <person name="Galperin M.Y."/>
            <person name="Jogler C."/>
        </authorList>
    </citation>
    <scope>NUCLEOTIDE SEQUENCE [LARGE SCALE GENOMIC DNA]</scope>
    <source>
        <strain evidence="2 3">CA13</strain>
    </source>
</reference>
<name>A0A5C5ZEF2_9BACT</name>